<gene>
    <name evidence="1" type="ORF">B0T46_03420</name>
</gene>
<dbReference type="RefSeq" id="WP_077114967.1">
    <property type="nucleotide sequence ID" value="NZ_LOKT01000004.1"/>
</dbReference>
<name>A0A1W0B037_9NOCA</name>
<dbReference type="STRING" id="1538463.B0T36_07515"/>
<dbReference type="EMBL" id="MUMY01000002">
    <property type="protein sequence ID" value="ONM50148.1"/>
    <property type="molecule type" value="Genomic_DNA"/>
</dbReference>
<keyword evidence="2" id="KW-1185">Reference proteome</keyword>
<dbReference type="AlphaFoldDB" id="A0A1W0B037"/>
<comment type="caution">
    <text evidence="1">The sequence shown here is derived from an EMBL/GenBank/DDBJ whole genome shotgun (WGS) entry which is preliminary data.</text>
</comment>
<evidence type="ECO:0000313" key="1">
    <source>
        <dbReference type="EMBL" id="ONM50148.1"/>
    </source>
</evidence>
<dbReference type="Proteomes" id="UP000188836">
    <property type="component" value="Unassembled WGS sequence"/>
</dbReference>
<evidence type="ECO:0000313" key="2">
    <source>
        <dbReference type="Proteomes" id="UP000188836"/>
    </source>
</evidence>
<organism evidence="1 2">
    <name type="scientific">Nocardia donostiensis</name>
    <dbReference type="NCBI Taxonomy" id="1538463"/>
    <lineage>
        <taxon>Bacteria</taxon>
        <taxon>Bacillati</taxon>
        <taxon>Actinomycetota</taxon>
        <taxon>Actinomycetes</taxon>
        <taxon>Mycobacteriales</taxon>
        <taxon>Nocardiaceae</taxon>
        <taxon>Nocardia</taxon>
    </lineage>
</organism>
<protein>
    <submittedName>
        <fullName evidence="1">Uncharacterized protein</fullName>
    </submittedName>
</protein>
<proteinExistence type="predicted"/>
<sequence length="405" mass="44030">MESFKADPTQIAGLANLIDDIGVDCASIAKFINDNGRPKGELFTGEIISDLLQPLNSAADITRGRMADIGVHNASAAVELNKAAWMYHDQDQKNYAALNAQTSEVMSAVPGEYGSDVERPGQTADYGAAAQYPKPESVKLDPPEANREELASLIGEVAPWLEGVNNEIKSVTRMAGEEVDPLVLILRPVEGNWNELRRIGEAYKAAGNAMEASGKNLESGVVRVGPTWNGKAAIAFEQNWARRQIAAMKWEGPVGRVIADVTGMLADEIRAGIKAALTKLRDMLLDYIDVKSVKGIFKQVIKKVPGLGQVVEVIDLGHKIYTIVSTIRDIVDKVEEAKNRLKEFLSFISEPTATVASKVQEKLEPTLKRAAVGKDLAEIAQINSTLERPREGYEVGSGRQPWENG</sequence>
<reference evidence="1 2" key="1">
    <citation type="journal article" date="2016" name="Antonie Van Leeuwenhoek">
        <title>Nocardia donostiensis sp. nov., isolated from human respiratory specimens.</title>
        <authorList>
            <person name="Ercibengoa M."/>
            <person name="Bell M."/>
            <person name="Marimon J.M."/>
            <person name="Humrighouse B."/>
            <person name="Klenk H.P."/>
            <person name="Potter G."/>
            <person name="Perez-Trallero E."/>
        </authorList>
    </citation>
    <scope>NUCLEOTIDE SEQUENCE [LARGE SCALE GENOMIC DNA]</scope>
    <source>
        <strain evidence="1 2">X1655</strain>
    </source>
</reference>
<accession>A0A1W0B037</accession>
<dbReference type="OrthoDB" id="4763534at2"/>